<evidence type="ECO:0000256" key="5">
    <source>
        <dbReference type="SAM" id="Phobius"/>
    </source>
</evidence>
<feature type="transmembrane region" description="Helical" evidence="5">
    <location>
        <begin position="69"/>
        <end position="90"/>
    </location>
</feature>
<sequence length="251" mass="27849">MNAQVGLCRPGDYGSDVSHLNLHKTFCIPHGGGGPGMGPIGVKAHLAPFLPSHPVVNPMADMGRQSKSFGVVSAAPFGSSAILPISWAYIKMMGPRGLRKATQVAILNANYMSRRLEEHYPTLYKGQNSRLVAHEFILDVRELKKSANIEAVDIAKRLMDYGFHAPTMSWPVNGTLMIEPTESEDKEELDRFCDALISIRQEISEIEHGRMDPRTNPLKMAPHTMEAVISSEWNRPYTREQAAFPAVIKQK</sequence>
<dbReference type="InterPro" id="IPR015422">
    <property type="entry name" value="PyrdxlP-dep_Trfase_small"/>
</dbReference>
<evidence type="ECO:0000256" key="4">
    <source>
        <dbReference type="ARBA" id="ARBA00049026"/>
    </source>
</evidence>
<evidence type="ECO:0000259" key="6">
    <source>
        <dbReference type="Pfam" id="PF21478"/>
    </source>
</evidence>
<dbReference type="Gene3D" id="3.90.1150.10">
    <property type="entry name" value="Aspartate Aminotransferase, domain 1"/>
    <property type="match status" value="1"/>
</dbReference>
<dbReference type="InterPro" id="IPR015421">
    <property type="entry name" value="PyrdxlP-dep_Trfase_major"/>
</dbReference>
<gene>
    <name evidence="7" type="ORF">TBIB3V08_LOCUS10515</name>
</gene>
<dbReference type="SUPFAM" id="SSF53383">
    <property type="entry name" value="PLP-dependent transferases"/>
    <property type="match status" value="1"/>
</dbReference>
<comment type="catalytic activity">
    <reaction evidence="4">
        <text>N(6)-[(R)-lipoyl]-L-lysyl-[glycine-cleavage complex H protein] + glycine + H(+) = N(6)-[(R)-S(8)-aminomethyldihydrolipoyl]-L-lysyl-[glycine-cleavage complex H protein] + CO2</text>
        <dbReference type="Rhea" id="RHEA:24304"/>
        <dbReference type="Rhea" id="RHEA-COMP:10494"/>
        <dbReference type="Rhea" id="RHEA-COMP:10495"/>
        <dbReference type="ChEBI" id="CHEBI:15378"/>
        <dbReference type="ChEBI" id="CHEBI:16526"/>
        <dbReference type="ChEBI" id="CHEBI:57305"/>
        <dbReference type="ChEBI" id="CHEBI:83099"/>
        <dbReference type="ChEBI" id="CHEBI:83143"/>
        <dbReference type="EC" id="1.4.4.2"/>
    </reaction>
</comment>
<organism evidence="7">
    <name type="scientific">Timema bartmani</name>
    <dbReference type="NCBI Taxonomy" id="61472"/>
    <lineage>
        <taxon>Eukaryota</taxon>
        <taxon>Metazoa</taxon>
        <taxon>Ecdysozoa</taxon>
        <taxon>Arthropoda</taxon>
        <taxon>Hexapoda</taxon>
        <taxon>Insecta</taxon>
        <taxon>Pterygota</taxon>
        <taxon>Neoptera</taxon>
        <taxon>Polyneoptera</taxon>
        <taxon>Phasmatodea</taxon>
        <taxon>Timematodea</taxon>
        <taxon>Timematoidea</taxon>
        <taxon>Timematidae</taxon>
        <taxon>Timema</taxon>
    </lineage>
</organism>
<dbReference type="Gene3D" id="3.40.640.10">
    <property type="entry name" value="Type I PLP-dependent aspartate aminotransferase-like (Major domain)"/>
    <property type="match status" value="1"/>
</dbReference>
<evidence type="ECO:0000256" key="3">
    <source>
        <dbReference type="ARBA" id="ARBA00023002"/>
    </source>
</evidence>
<proteinExistence type="predicted"/>
<dbReference type="GO" id="GO:0019464">
    <property type="term" value="P:glycine decarboxylation via glycine cleavage system"/>
    <property type="evidence" value="ECO:0007669"/>
    <property type="project" value="TreeGrafter"/>
</dbReference>
<reference evidence="7" key="1">
    <citation type="submission" date="2020-11" db="EMBL/GenBank/DDBJ databases">
        <authorList>
            <person name="Tran Van P."/>
        </authorList>
    </citation>
    <scope>NUCLEOTIDE SEQUENCE</scope>
</reference>
<dbReference type="GO" id="GO:0005960">
    <property type="term" value="C:glycine cleavage complex"/>
    <property type="evidence" value="ECO:0007669"/>
    <property type="project" value="TreeGrafter"/>
</dbReference>
<protein>
    <recommendedName>
        <fullName evidence="1">glycine dehydrogenase (aminomethyl-transferring)</fullName>
        <ecNumber evidence="1">1.4.4.2</ecNumber>
    </recommendedName>
</protein>
<dbReference type="InterPro" id="IPR015424">
    <property type="entry name" value="PyrdxlP-dep_Trfase"/>
</dbReference>
<dbReference type="EC" id="1.4.4.2" evidence="1"/>
<dbReference type="GO" id="GO:0004375">
    <property type="term" value="F:glycine dehydrogenase (decarboxylating) activity"/>
    <property type="evidence" value="ECO:0007669"/>
    <property type="project" value="UniProtKB-EC"/>
</dbReference>
<keyword evidence="5" id="KW-1133">Transmembrane helix</keyword>
<feature type="domain" description="Glycine dehydrogenase C-terminal" evidence="6">
    <location>
        <begin position="101"/>
        <end position="223"/>
    </location>
</feature>
<keyword evidence="5" id="KW-0472">Membrane</keyword>
<dbReference type="FunFam" id="3.90.1150.10:FF:000153">
    <property type="entry name" value="Glycine dehydrogenase (decarboxylating)"/>
    <property type="match status" value="1"/>
</dbReference>
<dbReference type="InterPro" id="IPR049316">
    <property type="entry name" value="GDC-P_C"/>
</dbReference>
<dbReference type="PANTHER" id="PTHR11773">
    <property type="entry name" value="GLYCINE DEHYDROGENASE, DECARBOXYLATING"/>
    <property type="match status" value="1"/>
</dbReference>
<keyword evidence="2" id="KW-0663">Pyridoxal phosphate</keyword>
<dbReference type="Pfam" id="PF21478">
    <property type="entry name" value="GcvP2_C"/>
    <property type="match status" value="1"/>
</dbReference>
<dbReference type="GO" id="GO:0005739">
    <property type="term" value="C:mitochondrion"/>
    <property type="evidence" value="ECO:0007669"/>
    <property type="project" value="TreeGrafter"/>
</dbReference>
<keyword evidence="5" id="KW-0812">Transmembrane</keyword>
<evidence type="ECO:0000256" key="1">
    <source>
        <dbReference type="ARBA" id="ARBA00012134"/>
    </source>
</evidence>
<evidence type="ECO:0000256" key="2">
    <source>
        <dbReference type="ARBA" id="ARBA00022898"/>
    </source>
</evidence>
<evidence type="ECO:0000313" key="7">
    <source>
        <dbReference type="EMBL" id="CAD7448226.1"/>
    </source>
</evidence>
<name>A0A7R9I7H1_9NEOP</name>
<dbReference type="PANTHER" id="PTHR11773:SF1">
    <property type="entry name" value="GLYCINE DEHYDROGENASE (DECARBOXYLATING), MITOCHONDRIAL"/>
    <property type="match status" value="1"/>
</dbReference>
<dbReference type="AlphaFoldDB" id="A0A7R9I7H1"/>
<dbReference type="GO" id="GO:0016594">
    <property type="term" value="F:glycine binding"/>
    <property type="evidence" value="ECO:0007669"/>
    <property type="project" value="TreeGrafter"/>
</dbReference>
<dbReference type="EMBL" id="OD569729">
    <property type="protein sequence ID" value="CAD7448226.1"/>
    <property type="molecule type" value="Genomic_DNA"/>
</dbReference>
<accession>A0A7R9I7H1</accession>
<dbReference type="GO" id="GO:0030170">
    <property type="term" value="F:pyridoxal phosphate binding"/>
    <property type="evidence" value="ECO:0007669"/>
    <property type="project" value="TreeGrafter"/>
</dbReference>
<dbReference type="InterPro" id="IPR020581">
    <property type="entry name" value="GDC_P"/>
</dbReference>
<keyword evidence="3" id="KW-0560">Oxidoreductase</keyword>